<keyword evidence="2" id="KW-1185">Reference proteome</keyword>
<dbReference type="AlphaFoldDB" id="A0A917MUP7"/>
<evidence type="ECO:0000313" key="2">
    <source>
        <dbReference type="Proteomes" id="UP000627292"/>
    </source>
</evidence>
<organism evidence="1 2">
    <name type="scientific">Filimonas zeae</name>
    <dbReference type="NCBI Taxonomy" id="1737353"/>
    <lineage>
        <taxon>Bacteria</taxon>
        <taxon>Pseudomonadati</taxon>
        <taxon>Bacteroidota</taxon>
        <taxon>Chitinophagia</taxon>
        <taxon>Chitinophagales</taxon>
        <taxon>Chitinophagaceae</taxon>
        <taxon>Filimonas</taxon>
    </lineage>
</organism>
<protein>
    <submittedName>
        <fullName evidence="1">Uncharacterized protein</fullName>
    </submittedName>
</protein>
<evidence type="ECO:0000313" key="1">
    <source>
        <dbReference type="EMBL" id="GGH64917.1"/>
    </source>
</evidence>
<gene>
    <name evidence="1" type="ORF">GCM10011379_17490</name>
</gene>
<reference evidence="1" key="1">
    <citation type="journal article" date="2014" name="Int. J. Syst. Evol. Microbiol.">
        <title>Complete genome sequence of Corynebacterium casei LMG S-19264T (=DSM 44701T), isolated from a smear-ripened cheese.</title>
        <authorList>
            <consortium name="US DOE Joint Genome Institute (JGI-PGF)"/>
            <person name="Walter F."/>
            <person name="Albersmeier A."/>
            <person name="Kalinowski J."/>
            <person name="Ruckert C."/>
        </authorList>
    </citation>
    <scope>NUCLEOTIDE SEQUENCE</scope>
    <source>
        <strain evidence="1">CGMCC 1.15290</strain>
    </source>
</reference>
<proteinExistence type="predicted"/>
<sequence length="106" mass="11782">MLNLNTQESADFCLERRITVPDVSEVLQIVHMYLLPEAVDMLPVLTVAMYELAGLFAMEILNSLLAPIYTTRLAGLSMIICAYSFVENSVQISSREALLFKGIALL</sequence>
<comment type="caution">
    <text evidence="1">The sequence shown here is derived from an EMBL/GenBank/DDBJ whole genome shotgun (WGS) entry which is preliminary data.</text>
</comment>
<dbReference type="EMBL" id="BMIB01000002">
    <property type="protein sequence ID" value="GGH64917.1"/>
    <property type="molecule type" value="Genomic_DNA"/>
</dbReference>
<accession>A0A917MUP7</accession>
<dbReference type="Proteomes" id="UP000627292">
    <property type="component" value="Unassembled WGS sequence"/>
</dbReference>
<name>A0A917MUP7_9BACT</name>
<reference evidence="1" key="2">
    <citation type="submission" date="2020-09" db="EMBL/GenBank/DDBJ databases">
        <authorList>
            <person name="Sun Q."/>
            <person name="Zhou Y."/>
        </authorList>
    </citation>
    <scope>NUCLEOTIDE SEQUENCE</scope>
    <source>
        <strain evidence="1">CGMCC 1.15290</strain>
    </source>
</reference>